<dbReference type="EMBL" id="BPVZ01000059">
    <property type="protein sequence ID" value="GKV22144.1"/>
    <property type="molecule type" value="Genomic_DNA"/>
</dbReference>
<reference evidence="2 3" key="1">
    <citation type="journal article" date="2021" name="Commun. Biol.">
        <title>The genome of Shorea leprosula (Dipterocarpaceae) highlights the ecological relevance of drought in aseasonal tropical rainforests.</title>
        <authorList>
            <person name="Ng K.K.S."/>
            <person name="Kobayashi M.J."/>
            <person name="Fawcett J.A."/>
            <person name="Hatakeyama M."/>
            <person name="Paape T."/>
            <person name="Ng C.H."/>
            <person name="Ang C.C."/>
            <person name="Tnah L.H."/>
            <person name="Lee C.T."/>
            <person name="Nishiyama T."/>
            <person name="Sese J."/>
            <person name="O'Brien M.J."/>
            <person name="Copetti D."/>
            <person name="Mohd Noor M.I."/>
            <person name="Ong R.C."/>
            <person name="Putra M."/>
            <person name="Sireger I.Z."/>
            <person name="Indrioko S."/>
            <person name="Kosugi Y."/>
            <person name="Izuno A."/>
            <person name="Isagi Y."/>
            <person name="Lee S.L."/>
            <person name="Shimizu K.K."/>
        </authorList>
    </citation>
    <scope>NUCLEOTIDE SEQUENCE [LARGE SCALE GENOMIC DNA]</scope>
    <source>
        <strain evidence="2">214</strain>
    </source>
</reference>
<accession>A0AAV5KC80</accession>
<evidence type="ECO:0000256" key="1">
    <source>
        <dbReference type="SAM" id="MobiDB-lite"/>
    </source>
</evidence>
<organism evidence="2 3">
    <name type="scientific">Rubroshorea leprosula</name>
    <dbReference type="NCBI Taxonomy" id="152421"/>
    <lineage>
        <taxon>Eukaryota</taxon>
        <taxon>Viridiplantae</taxon>
        <taxon>Streptophyta</taxon>
        <taxon>Embryophyta</taxon>
        <taxon>Tracheophyta</taxon>
        <taxon>Spermatophyta</taxon>
        <taxon>Magnoliopsida</taxon>
        <taxon>eudicotyledons</taxon>
        <taxon>Gunneridae</taxon>
        <taxon>Pentapetalae</taxon>
        <taxon>rosids</taxon>
        <taxon>malvids</taxon>
        <taxon>Malvales</taxon>
        <taxon>Dipterocarpaceae</taxon>
        <taxon>Rubroshorea</taxon>
    </lineage>
</organism>
<proteinExistence type="predicted"/>
<evidence type="ECO:0000313" key="3">
    <source>
        <dbReference type="Proteomes" id="UP001054252"/>
    </source>
</evidence>
<name>A0AAV5KC80_9ROSI</name>
<gene>
    <name evidence="2" type="ORF">SLEP1_g32035</name>
</gene>
<sequence>MIPGLHTKSFKATTFRWGCFPRASSNTIWTHLRANSMPTGMLPAPSHSRAPTNSSTNPRSAVTSPTKNLLGLLG</sequence>
<evidence type="ECO:0000313" key="2">
    <source>
        <dbReference type="EMBL" id="GKV22144.1"/>
    </source>
</evidence>
<keyword evidence="3" id="KW-1185">Reference proteome</keyword>
<protein>
    <submittedName>
        <fullName evidence="2">Uncharacterized protein</fullName>
    </submittedName>
</protein>
<dbReference type="AlphaFoldDB" id="A0AAV5KC80"/>
<feature type="region of interest" description="Disordered" evidence="1">
    <location>
        <begin position="38"/>
        <end position="74"/>
    </location>
</feature>
<feature type="compositionally biased region" description="Polar residues" evidence="1">
    <location>
        <begin position="49"/>
        <end position="67"/>
    </location>
</feature>
<dbReference type="Proteomes" id="UP001054252">
    <property type="component" value="Unassembled WGS sequence"/>
</dbReference>
<comment type="caution">
    <text evidence="2">The sequence shown here is derived from an EMBL/GenBank/DDBJ whole genome shotgun (WGS) entry which is preliminary data.</text>
</comment>